<keyword evidence="3" id="KW-1185">Reference proteome</keyword>
<comment type="caution">
    <text evidence="2">The sequence shown here is derived from an EMBL/GenBank/DDBJ whole genome shotgun (WGS) entry which is preliminary data.</text>
</comment>
<feature type="region of interest" description="Disordered" evidence="1">
    <location>
        <begin position="267"/>
        <end position="322"/>
    </location>
</feature>
<name>A0AAI9TSZ7_PENTH</name>
<proteinExistence type="predicted"/>
<accession>A0AAI9TSZ7</accession>
<reference evidence="2" key="2">
    <citation type="journal article" date="2016" name="Fungal Biol.">
        <title>Ochratoxin A production by Penicillium thymicola.</title>
        <authorList>
            <person name="Nguyen H.D.T."/>
            <person name="McMullin D.R."/>
            <person name="Ponomareva E."/>
            <person name="Riley R."/>
            <person name="Pomraning K.R."/>
            <person name="Baker S.E."/>
            <person name="Seifert K.A."/>
        </authorList>
    </citation>
    <scope>NUCLEOTIDE SEQUENCE</scope>
    <source>
        <strain evidence="2">DAOM 180753</strain>
    </source>
</reference>
<organism evidence="2 3">
    <name type="scientific">Penicillium thymicola</name>
    <dbReference type="NCBI Taxonomy" id="293382"/>
    <lineage>
        <taxon>Eukaryota</taxon>
        <taxon>Fungi</taxon>
        <taxon>Dikarya</taxon>
        <taxon>Ascomycota</taxon>
        <taxon>Pezizomycotina</taxon>
        <taxon>Eurotiomycetes</taxon>
        <taxon>Eurotiomycetidae</taxon>
        <taxon>Eurotiales</taxon>
        <taxon>Aspergillaceae</taxon>
        <taxon>Penicillium</taxon>
    </lineage>
</organism>
<evidence type="ECO:0000313" key="2">
    <source>
        <dbReference type="EMBL" id="KAJ9492470.1"/>
    </source>
</evidence>
<protein>
    <submittedName>
        <fullName evidence="2">Uncharacterized protein</fullName>
    </submittedName>
</protein>
<gene>
    <name evidence="2" type="ORF">VN97_g738</name>
</gene>
<sequence>MLPSRDDIAKFISIIPEASEGVALRLLEEAENIDDAISRYYDVQNEATSPSLPTMDAEADMRNCLPPYARSAIRGLTHHYTNTFIEAVKIRSMDEVRMESFYFDKLLTFVCSDSKIPRPPYTPFSRPVAFLVILNHSIPRNLLAVTAMSTNTKTESLLDLLFRKCGPKQSCTQVSSTNLTILVALRRRSNPLFLVRAGELAYYDSHSSARVMKNPYNRVPSPFATTTTGSYSTAKPTLFGYSQYIQKIVRLNATLNAEAQAAIDATEPTSTIWDTEDRATSIPNEADPTSSSDTQQPAGQRLIHQNNPSDPLTESSKPSAFGNLKRMLSKKTTEEKAVIHTRGLRKAILDEEQGRWPNQEWRQLVTTYQETVGISAKIADLRTRHPVQYFHLLRAGYFEPIPLAWVNSTSSPLKLSIDAMGGWRGVTPGWRGYKDLAEERLYWVMNNTEGIVGSKTKPDIISAMSMARSRMESAIVTPTEYSSRDDICKVQSISETYSKQVISPFRYFGEPAVPLDETMVLLEVSKSMNFAPLRPNYKEHIITGYFTSKQPKSKGDYTPLPPIYIRY</sequence>
<reference evidence="2" key="1">
    <citation type="submission" date="2015-06" db="EMBL/GenBank/DDBJ databases">
        <authorList>
            <person name="Nguyen H."/>
        </authorList>
    </citation>
    <scope>NUCLEOTIDE SEQUENCE</scope>
    <source>
        <strain evidence="2">DAOM 180753</strain>
    </source>
</reference>
<dbReference type="AlphaFoldDB" id="A0AAI9TSZ7"/>
<evidence type="ECO:0000256" key="1">
    <source>
        <dbReference type="SAM" id="MobiDB-lite"/>
    </source>
</evidence>
<evidence type="ECO:0000313" key="3">
    <source>
        <dbReference type="Proteomes" id="UP001227192"/>
    </source>
</evidence>
<dbReference type="EMBL" id="LACB01000011">
    <property type="protein sequence ID" value="KAJ9492470.1"/>
    <property type="molecule type" value="Genomic_DNA"/>
</dbReference>
<dbReference type="Proteomes" id="UP001227192">
    <property type="component" value="Unassembled WGS sequence"/>
</dbReference>
<feature type="compositionally biased region" description="Polar residues" evidence="1">
    <location>
        <begin position="281"/>
        <end position="318"/>
    </location>
</feature>